<dbReference type="EMBL" id="FMAQ01000002">
    <property type="protein sequence ID" value="SCB86965.1"/>
    <property type="molecule type" value="Genomic_DNA"/>
</dbReference>
<name>A0A1C3ZXE8_9GAMM</name>
<organism evidence="2 3">
    <name type="scientific">Gilliamella bombicola</name>
    <dbReference type="NCBI Taxonomy" id="1798182"/>
    <lineage>
        <taxon>Bacteria</taxon>
        <taxon>Pseudomonadati</taxon>
        <taxon>Pseudomonadota</taxon>
        <taxon>Gammaproteobacteria</taxon>
        <taxon>Orbales</taxon>
        <taxon>Orbaceae</taxon>
        <taxon>Gilliamella</taxon>
    </lineage>
</organism>
<evidence type="ECO:0000313" key="2">
    <source>
        <dbReference type="EMBL" id="SCB86965.1"/>
    </source>
</evidence>
<reference evidence="3" key="1">
    <citation type="submission" date="2016-08" db="EMBL/GenBank/DDBJ databases">
        <authorList>
            <person name="Varghese N."/>
            <person name="Submissions Spin"/>
        </authorList>
    </citation>
    <scope>NUCLEOTIDE SEQUENCE [LARGE SCALE GENOMIC DNA]</scope>
    <source>
        <strain evidence="3">R-53248</strain>
    </source>
</reference>
<evidence type="ECO:0000313" key="3">
    <source>
        <dbReference type="Proteomes" id="UP000199670"/>
    </source>
</evidence>
<sequence>MKSRFGEAVLSAQASPVTVTKNGKPVLVMISMDEYQLFETMKKNHVDTQIKLGLKDIEEGRAIDADTFFKNLLKD</sequence>
<keyword evidence="3" id="KW-1185">Reference proteome</keyword>
<comment type="similarity">
    <text evidence="1">Belongs to the phD/YefM antitoxin family.</text>
</comment>
<dbReference type="SUPFAM" id="SSF143120">
    <property type="entry name" value="YefM-like"/>
    <property type="match status" value="1"/>
</dbReference>
<evidence type="ECO:0000256" key="1">
    <source>
        <dbReference type="ARBA" id="ARBA00009981"/>
    </source>
</evidence>
<dbReference type="Proteomes" id="UP000199670">
    <property type="component" value="Unassembled WGS sequence"/>
</dbReference>
<dbReference type="Gene3D" id="3.40.1620.10">
    <property type="entry name" value="YefM-like domain"/>
    <property type="match status" value="1"/>
</dbReference>
<accession>A0A1C3ZXE8</accession>
<protein>
    <submittedName>
        <fullName evidence="2">Prevent-host-death family protein</fullName>
    </submittedName>
</protein>
<gene>
    <name evidence="2" type="ORF">GA0061081_102136</name>
</gene>
<dbReference type="NCBIfam" id="TIGR01552">
    <property type="entry name" value="phd_fam"/>
    <property type="match status" value="1"/>
</dbReference>
<dbReference type="InterPro" id="IPR036165">
    <property type="entry name" value="YefM-like_sf"/>
</dbReference>
<dbReference type="AlphaFoldDB" id="A0A1C3ZXE8"/>
<proteinExistence type="inferred from homology"/>